<gene>
    <name evidence="1" type="ORF">BDD14_0200</name>
</gene>
<reference evidence="1 2" key="1">
    <citation type="submission" date="2019-02" db="EMBL/GenBank/DDBJ databases">
        <title>Genomic Encyclopedia of Archaeal and Bacterial Type Strains, Phase II (KMG-II): from individual species to whole genera.</title>
        <authorList>
            <person name="Goeker M."/>
        </authorList>
    </citation>
    <scope>NUCLEOTIDE SEQUENCE [LARGE SCALE GENOMIC DNA]</scope>
    <source>
        <strain evidence="1 2">DSM 18101</strain>
    </source>
</reference>
<accession>A0A4V2G400</accession>
<dbReference type="EMBL" id="SHKW01000001">
    <property type="protein sequence ID" value="RZU38896.1"/>
    <property type="molecule type" value="Genomic_DNA"/>
</dbReference>
<protein>
    <submittedName>
        <fullName evidence="1">Uncharacterized protein</fullName>
    </submittedName>
</protein>
<dbReference type="Proteomes" id="UP000292958">
    <property type="component" value="Unassembled WGS sequence"/>
</dbReference>
<evidence type="ECO:0000313" key="2">
    <source>
        <dbReference type="Proteomes" id="UP000292958"/>
    </source>
</evidence>
<evidence type="ECO:0000313" key="1">
    <source>
        <dbReference type="EMBL" id="RZU38896.1"/>
    </source>
</evidence>
<sequence>MDLLERYLQAVGEHLPARGRADTLAELRANLGAC</sequence>
<comment type="caution">
    <text evidence="1">The sequence shown here is derived from an EMBL/GenBank/DDBJ whole genome shotgun (WGS) entry which is preliminary data.</text>
</comment>
<proteinExistence type="predicted"/>
<organism evidence="1 2">
    <name type="scientific">Edaphobacter modestus</name>
    <dbReference type="NCBI Taxonomy" id="388466"/>
    <lineage>
        <taxon>Bacteria</taxon>
        <taxon>Pseudomonadati</taxon>
        <taxon>Acidobacteriota</taxon>
        <taxon>Terriglobia</taxon>
        <taxon>Terriglobales</taxon>
        <taxon>Acidobacteriaceae</taxon>
        <taxon>Edaphobacter</taxon>
    </lineage>
</organism>
<keyword evidence="2" id="KW-1185">Reference proteome</keyword>
<name>A0A4V2G400_9BACT</name>
<dbReference type="AlphaFoldDB" id="A0A4V2G400"/>